<proteinExistence type="predicted"/>
<dbReference type="AlphaFoldDB" id="A0AAD8R0Q3"/>
<evidence type="ECO:0000313" key="2">
    <source>
        <dbReference type="Proteomes" id="UP001231189"/>
    </source>
</evidence>
<protein>
    <submittedName>
        <fullName evidence="1">Uncharacterized protein</fullName>
    </submittedName>
</protein>
<accession>A0AAD8R0Q3</accession>
<evidence type="ECO:0000313" key="1">
    <source>
        <dbReference type="EMBL" id="KAK1612645.1"/>
    </source>
</evidence>
<sequence length="109" mass="13564">MRTIPEKKNKWNRMRRFYLYCWDCYIDGVEEVQGQISQDQNLVRSDFVELNQELGDEFLNETNWMRTIPEKKNKWNRMRRFYLYCWDCYIDGVEEVQGQISQDLKEFDR</sequence>
<reference evidence="1" key="1">
    <citation type="submission" date="2023-07" db="EMBL/GenBank/DDBJ databases">
        <title>A chromosome-level genome assembly of Lolium multiflorum.</title>
        <authorList>
            <person name="Chen Y."/>
            <person name="Copetti D."/>
            <person name="Kolliker R."/>
            <person name="Studer B."/>
        </authorList>
    </citation>
    <scope>NUCLEOTIDE SEQUENCE</scope>
    <source>
        <strain evidence="1">02402/16</strain>
        <tissue evidence="1">Leaf</tissue>
    </source>
</reference>
<dbReference type="Proteomes" id="UP001231189">
    <property type="component" value="Unassembled WGS sequence"/>
</dbReference>
<keyword evidence="2" id="KW-1185">Reference proteome</keyword>
<name>A0AAD8R0Q3_LOLMU</name>
<comment type="caution">
    <text evidence="1">The sequence shown here is derived from an EMBL/GenBank/DDBJ whole genome shotgun (WGS) entry which is preliminary data.</text>
</comment>
<dbReference type="EMBL" id="JAUUTY010000007">
    <property type="protein sequence ID" value="KAK1612645.1"/>
    <property type="molecule type" value="Genomic_DNA"/>
</dbReference>
<organism evidence="1 2">
    <name type="scientific">Lolium multiflorum</name>
    <name type="common">Italian ryegrass</name>
    <name type="synonym">Lolium perenne subsp. multiflorum</name>
    <dbReference type="NCBI Taxonomy" id="4521"/>
    <lineage>
        <taxon>Eukaryota</taxon>
        <taxon>Viridiplantae</taxon>
        <taxon>Streptophyta</taxon>
        <taxon>Embryophyta</taxon>
        <taxon>Tracheophyta</taxon>
        <taxon>Spermatophyta</taxon>
        <taxon>Magnoliopsida</taxon>
        <taxon>Liliopsida</taxon>
        <taxon>Poales</taxon>
        <taxon>Poaceae</taxon>
        <taxon>BOP clade</taxon>
        <taxon>Pooideae</taxon>
        <taxon>Poodae</taxon>
        <taxon>Poeae</taxon>
        <taxon>Poeae Chloroplast Group 2 (Poeae type)</taxon>
        <taxon>Loliodinae</taxon>
        <taxon>Loliinae</taxon>
        <taxon>Lolium</taxon>
    </lineage>
</organism>
<gene>
    <name evidence="1" type="ORF">QYE76_036318</name>
</gene>